<dbReference type="STRING" id="1420916.AU14_13700"/>
<dbReference type="EMBL" id="CP007151">
    <property type="protein sequence ID" value="AHI30162.1"/>
    <property type="molecule type" value="Genomic_DNA"/>
</dbReference>
<protein>
    <recommendedName>
        <fullName evidence="1">Glycosyltransferase 2-like domain-containing protein</fullName>
    </recommendedName>
</protein>
<dbReference type="SUPFAM" id="SSF53448">
    <property type="entry name" value="Nucleotide-diphospho-sugar transferases"/>
    <property type="match status" value="1"/>
</dbReference>
<dbReference type="Gene3D" id="3.90.550.10">
    <property type="entry name" value="Spore Coat Polysaccharide Biosynthesis Protein SpsA, Chain A"/>
    <property type="match status" value="1"/>
</dbReference>
<dbReference type="InterPro" id="IPR050834">
    <property type="entry name" value="Glycosyltransf_2"/>
</dbReference>
<dbReference type="OrthoDB" id="9802649at2"/>
<organism evidence="2 3">
    <name type="scientific">Marinobacter similis</name>
    <dbReference type="NCBI Taxonomy" id="1420916"/>
    <lineage>
        <taxon>Bacteria</taxon>
        <taxon>Pseudomonadati</taxon>
        <taxon>Pseudomonadota</taxon>
        <taxon>Gammaproteobacteria</taxon>
        <taxon>Pseudomonadales</taxon>
        <taxon>Marinobacteraceae</taxon>
        <taxon>Marinobacter</taxon>
    </lineage>
</organism>
<sequence>MTQLTIIIPTHNRPEKLSDAVRSALSQTIEDLEVIIVDDGSTPPAAIENHDPRVSLHRHEAPKGVSAARNKGLAIAKSSYVAFLDDDDTLQPDYAAKMLEFMRCHSNEIDFAWPILNVLNTCNGKRSQAQTQPCLIKRPQKGTEKSFVATTYVRTTGMMFLTQSIRQNDGFDQSLAVSEDRELIFRMLDNGCGCGLLNAPLVNFFVHPSPRLSTNDNLAKQARCDAMIAKRHGHFIEKHPSLASRYLNLLARRQKKAGLWSEYRATLLALIKIKPFDVRALKRLFLLILARR</sequence>
<dbReference type="HOGENOM" id="CLU_025996_0_5_6"/>
<dbReference type="Proteomes" id="UP000061489">
    <property type="component" value="Chromosome"/>
</dbReference>
<dbReference type="PANTHER" id="PTHR43685:SF2">
    <property type="entry name" value="GLYCOSYLTRANSFERASE 2-LIKE DOMAIN-CONTAINING PROTEIN"/>
    <property type="match status" value="1"/>
</dbReference>
<name>W5YLR8_9GAMM</name>
<evidence type="ECO:0000313" key="2">
    <source>
        <dbReference type="EMBL" id="AHI30162.1"/>
    </source>
</evidence>
<feature type="domain" description="Glycosyltransferase 2-like" evidence="1">
    <location>
        <begin position="5"/>
        <end position="110"/>
    </location>
</feature>
<dbReference type="CDD" id="cd00761">
    <property type="entry name" value="Glyco_tranf_GTA_type"/>
    <property type="match status" value="1"/>
</dbReference>
<gene>
    <name evidence="2" type="ORF">AU14_13700</name>
</gene>
<accession>W5YLR8</accession>
<dbReference type="RefSeq" id="WP_052472051.1">
    <property type="nucleotide sequence ID" value="NZ_CP007151.1"/>
</dbReference>
<evidence type="ECO:0000259" key="1">
    <source>
        <dbReference type="Pfam" id="PF00535"/>
    </source>
</evidence>
<proteinExistence type="predicted"/>
<dbReference type="KEGG" id="msx:AU14_13700"/>
<keyword evidence="3" id="KW-1185">Reference proteome</keyword>
<dbReference type="Pfam" id="PF00535">
    <property type="entry name" value="Glycos_transf_2"/>
    <property type="match status" value="1"/>
</dbReference>
<evidence type="ECO:0000313" key="3">
    <source>
        <dbReference type="Proteomes" id="UP000061489"/>
    </source>
</evidence>
<dbReference type="PANTHER" id="PTHR43685">
    <property type="entry name" value="GLYCOSYLTRANSFERASE"/>
    <property type="match status" value="1"/>
</dbReference>
<reference evidence="2 3" key="1">
    <citation type="journal article" date="2014" name="Genome Announc.">
        <title>Draft Genome Sequences of Marinobacter similis A3d10T and Marinobacter salarius R9SW1T.</title>
        <authorList>
            <person name="Ivanova E.P."/>
            <person name="Ng H.J."/>
            <person name="Webb H.K."/>
            <person name="Feng G."/>
            <person name="Oshima K."/>
            <person name="Hattori M."/>
            <person name="Ohkuma M."/>
            <person name="Sergeev A.F."/>
            <person name="Mikhailov V.V."/>
            <person name="Crawford R.J."/>
            <person name="Sawabe T."/>
        </authorList>
    </citation>
    <scope>NUCLEOTIDE SEQUENCE [LARGE SCALE GENOMIC DNA]</scope>
    <source>
        <strain evidence="2 3">A3d10</strain>
    </source>
</reference>
<dbReference type="InterPro" id="IPR029044">
    <property type="entry name" value="Nucleotide-diphossugar_trans"/>
</dbReference>
<dbReference type="AlphaFoldDB" id="W5YLR8"/>
<dbReference type="InterPro" id="IPR001173">
    <property type="entry name" value="Glyco_trans_2-like"/>
</dbReference>